<dbReference type="AlphaFoldDB" id="A0A2K4ZHN0"/>
<name>A0A2K4ZHN0_9FIRM</name>
<dbReference type="InterPro" id="IPR007527">
    <property type="entry name" value="Znf_SWIM"/>
</dbReference>
<feature type="region of interest" description="Disordered" evidence="2">
    <location>
        <begin position="547"/>
        <end position="566"/>
    </location>
</feature>
<dbReference type="GO" id="GO:0008270">
    <property type="term" value="F:zinc ion binding"/>
    <property type="evidence" value="ECO:0007669"/>
    <property type="project" value="UniProtKB-KW"/>
</dbReference>
<feature type="compositionally biased region" description="Gly residues" evidence="2">
    <location>
        <begin position="92"/>
        <end position="108"/>
    </location>
</feature>
<organism evidence="4 5">
    <name type="scientific">Acetatifactor muris</name>
    <dbReference type="NCBI Taxonomy" id="879566"/>
    <lineage>
        <taxon>Bacteria</taxon>
        <taxon>Bacillati</taxon>
        <taxon>Bacillota</taxon>
        <taxon>Clostridia</taxon>
        <taxon>Lachnospirales</taxon>
        <taxon>Lachnospiraceae</taxon>
        <taxon>Acetatifactor</taxon>
    </lineage>
</organism>
<proteinExistence type="predicted"/>
<dbReference type="PROSITE" id="PS50966">
    <property type="entry name" value="ZF_SWIM"/>
    <property type="match status" value="2"/>
</dbReference>
<dbReference type="Pfam" id="PF04434">
    <property type="entry name" value="SWIM"/>
    <property type="match status" value="1"/>
</dbReference>
<evidence type="ECO:0000256" key="2">
    <source>
        <dbReference type="SAM" id="MobiDB-lite"/>
    </source>
</evidence>
<feature type="region of interest" description="Disordered" evidence="2">
    <location>
        <begin position="92"/>
        <end position="161"/>
    </location>
</feature>
<reference evidence="4 5" key="1">
    <citation type="submission" date="2018-01" db="EMBL/GenBank/DDBJ databases">
        <authorList>
            <person name="Gaut B.S."/>
            <person name="Morton B.R."/>
            <person name="Clegg M.T."/>
            <person name="Duvall M.R."/>
        </authorList>
    </citation>
    <scope>NUCLEOTIDE SEQUENCE [LARGE SCALE GENOMIC DNA]</scope>
    <source>
        <strain evidence="4">GP69</strain>
    </source>
</reference>
<accession>A0A2K4ZHN0</accession>
<feature type="domain" description="SWIM-type" evidence="3">
    <location>
        <begin position="242"/>
        <end position="274"/>
    </location>
</feature>
<evidence type="ECO:0000256" key="1">
    <source>
        <dbReference type="PROSITE-ProRule" id="PRU00325"/>
    </source>
</evidence>
<feature type="domain" description="SWIM-type" evidence="3">
    <location>
        <begin position="55"/>
        <end position="85"/>
    </location>
</feature>
<keyword evidence="1" id="KW-0862">Zinc</keyword>
<keyword evidence="1" id="KW-0479">Metal-binding</keyword>
<dbReference type="Proteomes" id="UP000236311">
    <property type="component" value="Unassembled WGS sequence"/>
</dbReference>
<sequence length="820" mass="90450">MSKWRDRLADVDDEYLIGLSNKGIVKRAYKDKEEVPASIGAMEEDASVTVGEETVTVRFPLGDSKCSCPSRSMCRHIVQAILVLKESCQKEGGAGEGGTEAAGTGESGADGQEAAESQEVLTAPAEAQNGGDAANAGAQGCGDTLTAREGGSGEDTAGSEKAYNIDDADGKAQQNGINAAERQSPNEKKQTILIKEITEYPFEKLKKTLGTRGFQTFVNQVTAKQRPEIRYSSVITVKLPEYTVKLLSPLEYSTCTCHKKELCVHKASAILWCQLEAGILTGEKLLGEIGASGQAIDMEKGKEAAAQMKAYLEELFGTGLSRTSEDVPEDLERLAVISHNAGLARFEGYFRTLADAYGKYFKRNAALKTEDLMAQMTRLYRRATLLSQAKDAGAVMKLAGEFRADYLPVGNLDLIGIGMEHFQNQAGYAGETIYFLEENSGKWYTYTSARPMFYDSGRRGRFTEKGQAPWGINTTMENLLNLRIHLTGAKCDDRMRLSSSQETRGEITGEQKLRTSDVKGWYYRDFEKLFQEQIGKQQTGWLFEQSTSGEEASGGDGGNSGGSTRKGMELVFVRPASCAKAEFSRTGQQLTLPLYDQAGREVLVEVTYSRQESSTIRYLERISEKKLPCFLGKLYLRDGRLRMYPVDLPEVEEDEDAITAGREVAIGLADASQDSQKEEADAMSVGEDSTAVKAGPHQEAEMDSQAETVISGRKPKYQVVEEISEEVKSLMEDLYQSGFYTVHDSTLKDIGKAAELTESYGMKCLSGLLSELSQEIAAGRHRMKRQNGRMAELYTDINEYLYLCRQKTAYDRGWDYYKSV</sequence>
<keyword evidence="1" id="KW-0863">Zinc-finger</keyword>
<protein>
    <recommendedName>
        <fullName evidence="3">SWIM-type domain-containing protein</fullName>
    </recommendedName>
</protein>
<dbReference type="OrthoDB" id="341498at2"/>
<feature type="compositionally biased region" description="Low complexity" evidence="2">
    <location>
        <begin position="127"/>
        <end position="143"/>
    </location>
</feature>
<feature type="compositionally biased region" description="Gly residues" evidence="2">
    <location>
        <begin position="552"/>
        <end position="561"/>
    </location>
</feature>
<dbReference type="RefSeq" id="WP_103240069.1">
    <property type="nucleotide sequence ID" value="NZ_JANJZD010000012.1"/>
</dbReference>
<evidence type="ECO:0000313" key="5">
    <source>
        <dbReference type="Proteomes" id="UP000236311"/>
    </source>
</evidence>
<keyword evidence="5" id="KW-1185">Reference proteome</keyword>
<dbReference type="EMBL" id="OFSM01000013">
    <property type="protein sequence ID" value="SOY29988.1"/>
    <property type="molecule type" value="Genomic_DNA"/>
</dbReference>
<gene>
    <name evidence="4" type="ORF">AMURIS_02709</name>
</gene>
<evidence type="ECO:0000259" key="3">
    <source>
        <dbReference type="PROSITE" id="PS50966"/>
    </source>
</evidence>
<evidence type="ECO:0000313" key="4">
    <source>
        <dbReference type="EMBL" id="SOY29988.1"/>
    </source>
</evidence>